<dbReference type="OrthoDB" id="1577640at2759"/>
<protein>
    <submittedName>
        <fullName evidence="4">Uncharacterized protein</fullName>
    </submittedName>
</protein>
<dbReference type="Gene3D" id="3.40.50.1580">
    <property type="entry name" value="Nucleoside phosphorylase domain"/>
    <property type="match status" value="1"/>
</dbReference>
<keyword evidence="1" id="KW-0677">Repeat</keyword>
<dbReference type="GO" id="GO:0003824">
    <property type="term" value="F:catalytic activity"/>
    <property type="evidence" value="ECO:0007669"/>
    <property type="project" value="InterPro"/>
</dbReference>
<proteinExistence type="predicted"/>
<reference evidence="5" key="1">
    <citation type="journal article" date="2020" name="Stud. Mycol.">
        <title>101 Dothideomycetes genomes: A test case for predicting lifestyles and emergence of pathogens.</title>
        <authorList>
            <person name="Haridas S."/>
            <person name="Albert R."/>
            <person name="Binder M."/>
            <person name="Bloem J."/>
            <person name="LaButti K."/>
            <person name="Salamov A."/>
            <person name="Andreopoulos B."/>
            <person name="Baker S."/>
            <person name="Barry K."/>
            <person name="Bills G."/>
            <person name="Bluhm B."/>
            <person name="Cannon C."/>
            <person name="Castanera R."/>
            <person name="Culley D."/>
            <person name="Daum C."/>
            <person name="Ezra D."/>
            <person name="Gonzalez J."/>
            <person name="Henrissat B."/>
            <person name="Kuo A."/>
            <person name="Liang C."/>
            <person name="Lipzen A."/>
            <person name="Lutzoni F."/>
            <person name="Magnuson J."/>
            <person name="Mondo S."/>
            <person name="Nolan M."/>
            <person name="Ohm R."/>
            <person name="Pangilinan J."/>
            <person name="Park H.-J."/>
            <person name="Ramirez L."/>
            <person name="Alfaro M."/>
            <person name="Sun H."/>
            <person name="Tritt A."/>
            <person name="Yoshinaga Y."/>
            <person name="Zwiers L.-H."/>
            <person name="Turgeon B."/>
            <person name="Goodwin S."/>
            <person name="Spatafora J."/>
            <person name="Crous P."/>
            <person name="Grigoriev I."/>
        </authorList>
    </citation>
    <scope>NUCLEOTIDE SEQUENCE [LARGE SCALE GENOMIC DNA]</scope>
    <source>
        <strain evidence="5">CECT 20119</strain>
    </source>
</reference>
<dbReference type="Pfam" id="PF24883">
    <property type="entry name" value="NPHP3_N"/>
    <property type="match status" value="1"/>
</dbReference>
<dbReference type="Proteomes" id="UP000799538">
    <property type="component" value="Unassembled WGS sequence"/>
</dbReference>
<dbReference type="EMBL" id="ML992504">
    <property type="protein sequence ID" value="KAF2224802.1"/>
    <property type="molecule type" value="Genomic_DNA"/>
</dbReference>
<evidence type="ECO:0000313" key="5">
    <source>
        <dbReference type="Proteomes" id="UP000799538"/>
    </source>
</evidence>
<dbReference type="SUPFAM" id="SSF52540">
    <property type="entry name" value="P-loop containing nucleoside triphosphate hydrolases"/>
    <property type="match status" value="1"/>
</dbReference>
<dbReference type="AlphaFoldDB" id="A0A6A6GGG4"/>
<dbReference type="PANTHER" id="PTHR10039">
    <property type="entry name" value="AMELOGENIN"/>
    <property type="match status" value="1"/>
</dbReference>
<accession>A0A6A6GGG4</accession>
<evidence type="ECO:0000259" key="3">
    <source>
        <dbReference type="Pfam" id="PF24883"/>
    </source>
</evidence>
<gene>
    <name evidence="4" type="ORF">BDZ85DRAFT_84589</name>
</gene>
<dbReference type="Gene3D" id="3.40.50.300">
    <property type="entry name" value="P-loop containing nucleotide triphosphate hydrolases"/>
    <property type="match status" value="1"/>
</dbReference>
<dbReference type="SUPFAM" id="SSF53167">
    <property type="entry name" value="Purine and uridine phosphorylases"/>
    <property type="match status" value="1"/>
</dbReference>
<feature type="domain" description="GPI inositol-deacylase winged helix" evidence="2">
    <location>
        <begin position="487"/>
        <end position="569"/>
    </location>
</feature>
<dbReference type="PANTHER" id="PTHR10039:SF16">
    <property type="entry name" value="GPI INOSITOL-DEACYLASE"/>
    <property type="match status" value="1"/>
</dbReference>
<feature type="domain" description="Nephrocystin 3-like N-terminal" evidence="3">
    <location>
        <begin position="209"/>
        <end position="366"/>
    </location>
</feature>
<dbReference type="InterPro" id="IPR056884">
    <property type="entry name" value="NPHP3-like_N"/>
</dbReference>
<organism evidence="4 5">
    <name type="scientific">Elsinoe ampelina</name>
    <dbReference type="NCBI Taxonomy" id="302913"/>
    <lineage>
        <taxon>Eukaryota</taxon>
        <taxon>Fungi</taxon>
        <taxon>Dikarya</taxon>
        <taxon>Ascomycota</taxon>
        <taxon>Pezizomycotina</taxon>
        <taxon>Dothideomycetes</taxon>
        <taxon>Dothideomycetidae</taxon>
        <taxon>Myriangiales</taxon>
        <taxon>Elsinoaceae</taxon>
        <taxon>Elsinoe</taxon>
    </lineage>
</organism>
<dbReference type="InterPro" id="IPR035994">
    <property type="entry name" value="Nucleoside_phosphorylase_sf"/>
</dbReference>
<dbReference type="InterPro" id="IPR027417">
    <property type="entry name" value="P-loop_NTPase"/>
</dbReference>
<evidence type="ECO:0000313" key="4">
    <source>
        <dbReference type="EMBL" id="KAF2224802.1"/>
    </source>
</evidence>
<dbReference type="InterPro" id="IPR054471">
    <property type="entry name" value="GPIID_WHD"/>
</dbReference>
<sequence length="594" mass="66710">MPDFQKEFSRPLLDTDRLAKPDYLHSEKNDCAVCKHGAEECLVERTARSERHARQDPAIHYGLIASGNTLIRSATRRDRLSGEGVLCVEMEAAGLMDIFPCIVIRGICDYCDTHKNKLWQGYAAMAAAGYARELLLEIPAPAIEALPSIAGVLQSVAKDVSQTKVLAETTADKIDDITSARQKVAMEAWLDAPDPSINFNQARKQRHIGTGNWLLQDPRYVRWSSSRDDVLWLRGTSGCGKTVLSSTIVEQQQTDPAMSSRLCYYYFSFTNKAKQDLSGLLRCLLLQMSHNSDAVRTHLQSEHKSAWEAQPSDDKLKTLVLDCVSLQGSITLILDAVDECQEQALVLNFIGHLYKINCPVKILLTAQPRPLIEFEVKTISSQEDCIKDLDKHAVNGDIHAYVQHVVRSDQELLRRLQDRPAVQAEIEQKLLAKAGGMFRWVACQIEALRLCKNLKTLRYAIDSLPSTLQETYDRSLRSVKSEDWNQVHSLLQLLLWAREPLTLAEVTDALAVDLSGEWKFDWTGLLFRPEDALELCPTLISVVGDWSGFVMHHHKVQLAHLSVREYLLASPTPQRSVCFEPDSGHYHVAALCVT</sequence>
<evidence type="ECO:0000256" key="1">
    <source>
        <dbReference type="ARBA" id="ARBA00022737"/>
    </source>
</evidence>
<name>A0A6A6GGG4_9PEZI</name>
<evidence type="ECO:0000259" key="2">
    <source>
        <dbReference type="Pfam" id="PF22939"/>
    </source>
</evidence>
<keyword evidence="5" id="KW-1185">Reference proteome</keyword>
<dbReference type="Pfam" id="PF22939">
    <property type="entry name" value="WHD_GPIID"/>
    <property type="match status" value="1"/>
</dbReference>
<dbReference type="GO" id="GO:0009116">
    <property type="term" value="P:nucleoside metabolic process"/>
    <property type="evidence" value="ECO:0007669"/>
    <property type="project" value="InterPro"/>
</dbReference>